<dbReference type="OrthoDB" id="5142861at2"/>
<evidence type="ECO:0000313" key="1">
    <source>
        <dbReference type="EMBL" id="KIR61297.1"/>
    </source>
</evidence>
<dbReference type="AlphaFoldDB" id="A0A0D0UR25"/>
<comment type="caution">
    <text evidence="1">The sequence shown here is derived from an EMBL/GenBank/DDBJ whole genome shotgun (WGS) entry which is preliminary data.</text>
</comment>
<keyword evidence="2" id="KW-1185">Reference proteome</keyword>
<proteinExistence type="predicted"/>
<gene>
    <name evidence="1" type="ORF">TK50_26695</name>
</gene>
<dbReference type="GeneID" id="301307617"/>
<evidence type="ECO:0000313" key="2">
    <source>
        <dbReference type="Proteomes" id="UP000032254"/>
    </source>
</evidence>
<dbReference type="Proteomes" id="UP000032254">
    <property type="component" value="Unassembled WGS sequence"/>
</dbReference>
<protein>
    <submittedName>
        <fullName evidence="1">Uncharacterized protein</fullName>
    </submittedName>
</protein>
<reference evidence="1 2" key="1">
    <citation type="submission" date="2015-01" db="EMBL/GenBank/DDBJ databases">
        <title>Sequencing and annotation of Micromonospora carbonacea strain JXNU-1 genome.</title>
        <authorList>
            <person name="Long Z."/>
            <person name="Huang Y."/>
            <person name="Jiang Y."/>
        </authorList>
    </citation>
    <scope>NUCLEOTIDE SEQUENCE [LARGE SCALE GENOMIC DNA]</scope>
    <source>
        <strain evidence="1 2">JXNU-1</strain>
    </source>
</reference>
<name>A0A0D0UR25_9ACTN</name>
<organism evidence="1 2">
    <name type="scientific">Micromonospora haikouensis</name>
    <dbReference type="NCBI Taxonomy" id="686309"/>
    <lineage>
        <taxon>Bacteria</taxon>
        <taxon>Bacillati</taxon>
        <taxon>Actinomycetota</taxon>
        <taxon>Actinomycetes</taxon>
        <taxon>Micromonosporales</taxon>
        <taxon>Micromonosporaceae</taxon>
        <taxon>Micromonospora</taxon>
    </lineage>
</organism>
<dbReference type="EMBL" id="JXSX01000003">
    <property type="protein sequence ID" value="KIR61297.1"/>
    <property type="molecule type" value="Genomic_DNA"/>
</dbReference>
<dbReference type="PATRIC" id="fig|47853.6.peg.5588"/>
<accession>A0A0D0UR25</accession>
<sequence length="517" mass="57868">MEAVLPDGTEDFMISTGGDEIADDLAVVLSFALNATFTPIREKADRLIKEPSDSTRRLVPADVLPRTFTPRLVLRATDVEALLAFTTSLLALNRRVYEQAMRAMRRIVTASERVAEDPTLAYTDYVAALESLSVDTEVPDTGWDRYPHEKKKILGPALAKLTGEQAEQMRSAILEAEKAGVAARYKAFMHSHIRPSFFREEAIGVVLPVTEPALPSLVAQSYTTRSKSVHELRELQRETWLHAGGAHTADVPGVGLVLTHEGLNRLARHVVRTFVQRGSTELDRDYRWRNHLPNVIQVRLAPEFYLGRPDAMTKTTAAARAGEFFGYVIEVLAGRDEQMRVDMRPVLERIELMLATHRKRAVREPMLAIYLLWHRLMEPQYHRPAPDKVLTAALTELQEPSMFAFTTGVLLGRTPPWSVDAVCDLAEQRYEDMRRRAPVELPMRVDAALWALVAQRLLDDGAPTTLVYAAIDRAVKCSPGDEDVMALERRFAAGQLDDLDLQALILGRSPLEHSGTP</sequence>
<dbReference type="RefSeq" id="WP_043968115.1">
    <property type="nucleotide sequence ID" value="NZ_JXSX01000003.1"/>
</dbReference>